<organism evidence="4 5">
    <name type="scientific">Odontophorus gujanensis</name>
    <name type="common">marbled wood quail</name>
    <dbReference type="NCBI Taxonomy" id="886794"/>
    <lineage>
        <taxon>Eukaryota</taxon>
        <taxon>Metazoa</taxon>
        <taxon>Chordata</taxon>
        <taxon>Craniata</taxon>
        <taxon>Vertebrata</taxon>
        <taxon>Euteleostomi</taxon>
        <taxon>Archelosauria</taxon>
        <taxon>Archosauria</taxon>
        <taxon>Dinosauria</taxon>
        <taxon>Saurischia</taxon>
        <taxon>Theropoda</taxon>
        <taxon>Coelurosauria</taxon>
        <taxon>Aves</taxon>
        <taxon>Neognathae</taxon>
        <taxon>Galloanserae</taxon>
        <taxon>Galliformes</taxon>
        <taxon>Odontophoridae</taxon>
        <taxon>Odontophorus</taxon>
    </lineage>
</organism>
<dbReference type="EMBL" id="VXAB01013660">
    <property type="protein sequence ID" value="NXJ15992.1"/>
    <property type="molecule type" value="Genomic_DNA"/>
</dbReference>
<dbReference type="PANTHER" id="PTHR31203:SF1">
    <property type="entry name" value="BETA-KERATIN-RELATED PROTEIN-RELATED"/>
    <property type="match status" value="1"/>
</dbReference>
<protein>
    <recommendedName>
        <fullName evidence="3">Keratin</fullName>
    </recommendedName>
</protein>
<dbReference type="OrthoDB" id="9386270at2759"/>
<comment type="caution">
    <text evidence="4">The sequence shown here is derived from an EMBL/GenBank/DDBJ whole genome shotgun (WGS) entry which is preliminary data.</text>
</comment>
<accession>A0A7K9Z0Y5</accession>
<keyword evidence="5" id="KW-1185">Reference proteome</keyword>
<evidence type="ECO:0000256" key="3">
    <source>
        <dbReference type="RuleBase" id="RU364002"/>
    </source>
</evidence>
<dbReference type="InterPro" id="IPR003461">
    <property type="entry name" value="Keratin"/>
</dbReference>
<gene>
    <name evidence="4" type="primary">Cker1_6</name>
    <name evidence="4" type="ORF">ODOGUJ_R01470</name>
</gene>
<dbReference type="GO" id="GO:0005882">
    <property type="term" value="C:intermediate filament"/>
    <property type="evidence" value="ECO:0007669"/>
    <property type="project" value="UniProtKB-KW"/>
</dbReference>
<reference evidence="4 5" key="1">
    <citation type="submission" date="2019-09" db="EMBL/GenBank/DDBJ databases">
        <title>Bird 10,000 Genomes (B10K) Project - Family phase.</title>
        <authorList>
            <person name="Zhang G."/>
        </authorList>
    </citation>
    <scope>NUCLEOTIDE SEQUENCE [LARGE SCALE GENOMIC DNA]</scope>
    <source>
        <strain evidence="4">B10K-DU-001-53</strain>
        <tissue evidence="4">Muscle</tissue>
    </source>
</reference>
<sequence>LSPCTDGSPSLCGVAVPQPIANSCNEPCVVQCPDSTVVIYPPPVVVTIPGPILSTFPQQSTVGSVGVPEVGSGFSGAPAPGGLQVSGG</sequence>
<dbReference type="AlphaFoldDB" id="A0A7K9Z0Y5"/>
<feature type="non-terminal residue" evidence="4">
    <location>
        <position position="1"/>
    </location>
</feature>
<comment type="similarity">
    <text evidence="1 3">Belongs to the avian keratin family.</text>
</comment>
<keyword evidence="2 3" id="KW-0416">Keratin</keyword>
<evidence type="ECO:0000313" key="4">
    <source>
        <dbReference type="EMBL" id="NXJ15992.1"/>
    </source>
</evidence>
<comment type="subunit">
    <text evidence="3">The avian keratins (F-ker, S-ker, C-ker and B-ker) are a complex mixture of very similar polypeptides.</text>
</comment>
<dbReference type="PANTHER" id="PTHR31203">
    <property type="entry name" value="BETA-KERATIN-RELATED PROTEIN-RELATED"/>
    <property type="match status" value="1"/>
</dbReference>
<proteinExistence type="inferred from homology"/>
<feature type="non-terminal residue" evidence="4">
    <location>
        <position position="88"/>
    </location>
</feature>
<dbReference type="Pfam" id="PF02422">
    <property type="entry name" value="Keratin"/>
    <property type="match status" value="1"/>
</dbReference>
<evidence type="ECO:0000313" key="5">
    <source>
        <dbReference type="Proteomes" id="UP000522663"/>
    </source>
</evidence>
<dbReference type="Proteomes" id="UP000522663">
    <property type="component" value="Unassembled WGS sequence"/>
</dbReference>
<evidence type="ECO:0000256" key="1">
    <source>
        <dbReference type="ARBA" id="ARBA00008702"/>
    </source>
</evidence>
<evidence type="ECO:0000256" key="2">
    <source>
        <dbReference type="ARBA" id="ARBA00022744"/>
    </source>
</evidence>
<name>A0A7K9Z0Y5_9GALL</name>
<dbReference type="GO" id="GO:0005200">
    <property type="term" value="F:structural constituent of cytoskeleton"/>
    <property type="evidence" value="ECO:0007669"/>
    <property type="project" value="InterPro"/>
</dbReference>